<proteinExistence type="predicted"/>
<gene>
    <name evidence="2" type="ORF">SAMN02746019_00000180</name>
</gene>
<evidence type="ECO:0000259" key="1">
    <source>
        <dbReference type="Pfam" id="PF12697"/>
    </source>
</evidence>
<dbReference type="Gene3D" id="3.40.50.1820">
    <property type="entry name" value="alpha/beta hydrolase"/>
    <property type="match status" value="1"/>
</dbReference>
<dbReference type="InterPro" id="IPR000073">
    <property type="entry name" value="AB_hydrolase_1"/>
</dbReference>
<dbReference type="FunCoup" id="A0A212R1K6">
    <property type="interactions" value="238"/>
</dbReference>
<organism evidence="2 3">
    <name type="scientific">Thermoflexus hugenholtzii JAD2</name>
    <dbReference type="NCBI Taxonomy" id="877466"/>
    <lineage>
        <taxon>Bacteria</taxon>
        <taxon>Bacillati</taxon>
        <taxon>Chloroflexota</taxon>
        <taxon>Thermoflexia</taxon>
        <taxon>Thermoflexales</taxon>
        <taxon>Thermoflexaceae</taxon>
        <taxon>Thermoflexus</taxon>
    </lineage>
</organism>
<dbReference type="OrthoDB" id="9797695at2"/>
<sequence length="286" mass="31847">MRAATTTQAEVQKGEVVFQGVRSPYLASGDRQSEEAVVFVHGNPGSSEDWRDLLGRVGAFARAVAPDMPGFGQADKPEDFNYTVEGYARHLDGILGHLGIERAHLVLHDFGGPWGLTWAAQHPQRLASVALINIGIMPGYRWHSLARIWRTPILGELFQATTTRFGFGFLIQRSSPRGLPRATVDRMYRDLDWGTKRAVLRLYRATDNPGRMADVLGPLFRQLDVPALVIWGAADPFVPVHFAERQRAFFPRAQIVILEESGHWPFADDPEAVAGALIPFLQKQTQ</sequence>
<dbReference type="PANTHER" id="PTHR43194">
    <property type="entry name" value="HYDROLASE ALPHA/BETA FOLD FAMILY"/>
    <property type="match status" value="1"/>
</dbReference>
<dbReference type="InterPro" id="IPR050228">
    <property type="entry name" value="Carboxylesterase_BioH"/>
</dbReference>
<protein>
    <submittedName>
        <fullName evidence="2">Pimeloyl-ACP methyl ester carboxylesterase</fullName>
    </submittedName>
</protein>
<dbReference type="PRINTS" id="PR00111">
    <property type="entry name" value="ABHYDROLASE"/>
</dbReference>
<dbReference type="PANTHER" id="PTHR43194:SF2">
    <property type="entry name" value="PEROXISOMAL MEMBRANE PROTEIN LPX1"/>
    <property type="match status" value="1"/>
</dbReference>
<evidence type="ECO:0000313" key="3">
    <source>
        <dbReference type="Proteomes" id="UP000197025"/>
    </source>
</evidence>
<accession>A0A212R1K6</accession>
<evidence type="ECO:0000313" key="2">
    <source>
        <dbReference type="EMBL" id="SNB65892.1"/>
    </source>
</evidence>
<reference evidence="3" key="1">
    <citation type="submission" date="2017-06" db="EMBL/GenBank/DDBJ databases">
        <authorList>
            <person name="Varghese N."/>
            <person name="Submissions S."/>
        </authorList>
    </citation>
    <scope>NUCLEOTIDE SEQUENCE [LARGE SCALE GENOMIC DNA]</scope>
    <source>
        <strain evidence="3">JAD2</strain>
    </source>
</reference>
<feature type="domain" description="AB hydrolase-1" evidence="1">
    <location>
        <begin position="37"/>
        <end position="275"/>
    </location>
</feature>
<dbReference type="Proteomes" id="UP000197025">
    <property type="component" value="Unassembled WGS sequence"/>
</dbReference>
<dbReference type="RefSeq" id="WP_088571280.1">
    <property type="nucleotide sequence ID" value="NZ_FYEK01000028.1"/>
</dbReference>
<dbReference type="Pfam" id="PF12697">
    <property type="entry name" value="Abhydrolase_6"/>
    <property type="match status" value="1"/>
</dbReference>
<dbReference type="InParanoid" id="A0A212R1K6"/>
<dbReference type="InterPro" id="IPR029058">
    <property type="entry name" value="AB_hydrolase_fold"/>
</dbReference>
<name>A0A212R1K6_9CHLR</name>
<dbReference type="EMBL" id="FYEK01000028">
    <property type="protein sequence ID" value="SNB65892.1"/>
    <property type="molecule type" value="Genomic_DNA"/>
</dbReference>
<dbReference type="SUPFAM" id="SSF53474">
    <property type="entry name" value="alpha/beta-Hydrolases"/>
    <property type="match status" value="1"/>
</dbReference>
<keyword evidence="3" id="KW-1185">Reference proteome</keyword>
<dbReference type="AlphaFoldDB" id="A0A212R1K6"/>